<accession>A9NQH5</accession>
<evidence type="ECO:0000313" key="3">
    <source>
        <dbReference type="EMBL" id="ABK22886.1"/>
    </source>
</evidence>
<dbReference type="EMBL" id="EF083542">
    <property type="protein sequence ID" value="ABK22886.1"/>
    <property type="molecule type" value="mRNA"/>
</dbReference>
<keyword evidence="2" id="KW-1133">Transmembrane helix</keyword>
<dbReference type="AlphaFoldDB" id="A9NQH5"/>
<proteinExistence type="evidence at transcript level"/>
<sequence>MEVERADAVGGSGMNWWTYMVMVLGVQVLLLMIFKRSSWLFSKEERPLRLRPTLSRVISFTSPAVAPIFTPSLTRRSSHLIHRHPSPSSSSAEEEEDHDEHNASPSITSS</sequence>
<name>A9NQH5_PICSI</name>
<evidence type="ECO:0000256" key="2">
    <source>
        <dbReference type="SAM" id="Phobius"/>
    </source>
</evidence>
<protein>
    <submittedName>
        <fullName evidence="3">Uncharacterized protein</fullName>
    </submittedName>
</protein>
<reference evidence="3" key="1">
    <citation type="journal article" date="2008" name="BMC Genomics">
        <title>A conifer genomics resource of 200,000 spruce (Picea spp.) ESTs and 6,464 high-quality, sequence-finished full-length cDNAs for Sitka spruce (Picea sitchensis).</title>
        <authorList>
            <person name="Ralph S.G."/>
            <person name="Chun H.J."/>
            <person name="Kolosova N."/>
            <person name="Cooper D."/>
            <person name="Oddy C."/>
            <person name="Ritland C.E."/>
            <person name="Kirkpatrick R."/>
            <person name="Moore R."/>
            <person name="Barber S."/>
            <person name="Holt R.A."/>
            <person name="Jones S.J."/>
            <person name="Marra M.A."/>
            <person name="Douglas C.J."/>
            <person name="Ritland K."/>
            <person name="Bohlmann J."/>
        </authorList>
    </citation>
    <scope>NUCLEOTIDE SEQUENCE</scope>
    <source>
        <tissue evidence="3">Green portion of the leader tissue</tissue>
    </source>
</reference>
<feature type="compositionally biased region" description="Basic residues" evidence="1">
    <location>
        <begin position="76"/>
        <end position="85"/>
    </location>
</feature>
<organism evidence="3">
    <name type="scientific">Picea sitchensis</name>
    <name type="common">Sitka spruce</name>
    <name type="synonym">Pinus sitchensis</name>
    <dbReference type="NCBI Taxonomy" id="3332"/>
    <lineage>
        <taxon>Eukaryota</taxon>
        <taxon>Viridiplantae</taxon>
        <taxon>Streptophyta</taxon>
        <taxon>Embryophyta</taxon>
        <taxon>Tracheophyta</taxon>
        <taxon>Spermatophyta</taxon>
        <taxon>Pinopsida</taxon>
        <taxon>Pinidae</taxon>
        <taxon>Conifers I</taxon>
        <taxon>Pinales</taxon>
        <taxon>Pinaceae</taxon>
        <taxon>Picea</taxon>
    </lineage>
</organism>
<keyword evidence="2" id="KW-0472">Membrane</keyword>
<keyword evidence="2" id="KW-0812">Transmembrane</keyword>
<feature type="region of interest" description="Disordered" evidence="1">
    <location>
        <begin position="76"/>
        <end position="110"/>
    </location>
</feature>
<feature type="transmembrane region" description="Helical" evidence="2">
    <location>
        <begin position="16"/>
        <end position="34"/>
    </location>
</feature>
<evidence type="ECO:0000256" key="1">
    <source>
        <dbReference type="SAM" id="MobiDB-lite"/>
    </source>
</evidence>